<protein>
    <submittedName>
        <fullName evidence="2">Spore coat protein CotO</fullName>
    </submittedName>
</protein>
<dbReference type="EMBL" id="FNIG01000009">
    <property type="protein sequence ID" value="SDN82296.1"/>
    <property type="molecule type" value="Genomic_DNA"/>
</dbReference>
<name>A0A1H0EJ36_9BACI</name>
<dbReference type="AlphaFoldDB" id="A0A1H0EJ36"/>
<evidence type="ECO:0000313" key="3">
    <source>
        <dbReference type="Proteomes" id="UP000199334"/>
    </source>
</evidence>
<feature type="region of interest" description="Disordered" evidence="1">
    <location>
        <begin position="30"/>
        <end position="52"/>
    </location>
</feature>
<dbReference type="Proteomes" id="UP000199334">
    <property type="component" value="Unassembled WGS sequence"/>
</dbReference>
<proteinExistence type="predicted"/>
<evidence type="ECO:0000313" key="2">
    <source>
        <dbReference type="EMBL" id="SDN82296.1"/>
    </source>
</evidence>
<keyword evidence="3" id="KW-1185">Reference proteome</keyword>
<dbReference type="Pfam" id="PF14153">
    <property type="entry name" value="Spore_coat_CotO"/>
    <property type="match status" value="1"/>
</dbReference>
<feature type="compositionally biased region" description="Basic and acidic residues" evidence="1">
    <location>
        <begin position="33"/>
        <end position="44"/>
    </location>
</feature>
<evidence type="ECO:0000256" key="1">
    <source>
        <dbReference type="SAM" id="MobiDB-lite"/>
    </source>
</evidence>
<accession>A0A1H0EJ36</accession>
<dbReference type="RefSeq" id="WP_093857547.1">
    <property type="nucleotide sequence ID" value="NZ_BJVZ01000009.1"/>
</dbReference>
<keyword evidence="2" id="KW-0946">Virion</keyword>
<gene>
    <name evidence="2" type="ORF">SAMN05216498_3171</name>
</gene>
<sequence>MEDHQTKPPLLYIEQHKEPLPEVNSQSTFYSANRDENENIKEVEDNSTSNSRFQSLTVDQRIEYLLDMPETLPKLKCKLMTKGGSFTGTIEGVEGDQINVRVNEIPHRRTINRDSLLDIQLIGF</sequence>
<dbReference type="OrthoDB" id="2967307at2"/>
<organism evidence="2 3">
    <name type="scientific">Tenuibacillus multivorans</name>
    <dbReference type="NCBI Taxonomy" id="237069"/>
    <lineage>
        <taxon>Bacteria</taxon>
        <taxon>Bacillati</taxon>
        <taxon>Bacillota</taxon>
        <taxon>Bacilli</taxon>
        <taxon>Bacillales</taxon>
        <taxon>Bacillaceae</taxon>
        <taxon>Tenuibacillus</taxon>
    </lineage>
</organism>
<dbReference type="InterPro" id="IPR025439">
    <property type="entry name" value="Spore_coat_CotO"/>
</dbReference>
<reference evidence="2 3" key="1">
    <citation type="submission" date="2016-10" db="EMBL/GenBank/DDBJ databases">
        <authorList>
            <person name="de Groot N.N."/>
        </authorList>
    </citation>
    <scope>NUCLEOTIDE SEQUENCE [LARGE SCALE GENOMIC DNA]</scope>
    <source>
        <strain evidence="2 3">CGMCC 1.3442</strain>
    </source>
</reference>
<keyword evidence="2" id="KW-0167">Capsid protein</keyword>